<dbReference type="Gene3D" id="3.10.110.10">
    <property type="entry name" value="Ubiquitin Conjugating Enzyme"/>
    <property type="match status" value="1"/>
</dbReference>
<dbReference type="PROSITE" id="PS50127">
    <property type="entry name" value="UBC_2"/>
    <property type="match status" value="1"/>
</dbReference>
<name>A0ABC8LI67_ERUVS</name>
<reference evidence="2 3" key="1">
    <citation type="submission" date="2022-03" db="EMBL/GenBank/DDBJ databases">
        <authorList>
            <person name="Macdonald S."/>
            <person name="Ahmed S."/>
            <person name="Newling K."/>
        </authorList>
    </citation>
    <scope>NUCLEOTIDE SEQUENCE [LARGE SCALE GENOMIC DNA]</scope>
</reference>
<dbReference type="InterPro" id="IPR000608">
    <property type="entry name" value="UBC"/>
</dbReference>
<dbReference type="Proteomes" id="UP001642260">
    <property type="component" value="Unassembled WGS sequence"/>
</dbReference>
<feature type="domain" description="UBC core" evidence="1">
    <location>
        <begin position="1"/>
        <end position="51"/>
    </location>
</feature>
<dbReference type="AlphaFoldDB" id="A0ABC8LI67"/>
<dbReference type="InterPro" id="IPR016135">
    <property type="entry name" value="UBQ-conjugating_enzyme/RWD"/>
</dbReference>
<sequence length="51" mass="5830">MKLVSSRITSPENLFLWEANLIGPANCPFKNDVFAVSIHIPTKYPFKRPKI</sequence>
<gene>
    <name evidence="2" type="ORF">ERUC_LOCUS35706</name>
</gene>
<evidence type="ECO:0000313" key="3">
    <source>
        <dbReference type="Proteomes" id="UP001642260"/>
    </source>
</evidence>
<proteinExistence type="predicted"/>
<dbReference type="Pfam" id="PF00179">
    <property type="entry name" value="UQ_con"/>
    <property type="match status" value="1"/>
</dbReference>
<evidence type="ECO:0000313" key="2">
    <source>
        <dbReference type="EMBL" id="CAH8383223.1"/>
    </source>
</evidence>
<comment type="caution">
    <text evidence="2">The sequence shown here is derived from an EMBL/GenBank/DDBJ whole genome shotgun (WGS) entry which is preliminary data.</text>
</comment>
<organism evidence="2 3">
    <name type="scientific">Eruca vesicaria subsp. sativa</name>
    <name type="common">Garden rocket</name>
    <name type="synonym">Eruca sativa</name>
    <dbReference type="NCBI Taxonomy" id="29727"/>
    <lineage>
        <taxon>Eukaryota</taxon>
        <taxon>Viridiplantae</taxon>
        <taxon>Streptophyta</taxon>
        <taxon>Embryophyta</taxon>
        <taxon>Tracheophyta</taxon>
        <taxon>Spermatophyta</taxon>
        <taxon>Magnoliopsida</taxon>
        <taxon>eudicotyledons</taxon>
        <taxon>Gunneridae</taxon>
        <taxon>Pentapetalae</taxon>
        <taxon>rosids</taxon>
        <taxon>malvids</taxon>
        <taxon>Brassicales</taxon>
        <taxon>Brassicaceae</taxon>
        <taxon>Brassiceae</taxon>
        <taxon>Eruca</taxon>
    </lineage>
</organism>
<accession>A0ABC8LI67</accession>
<feature type="non-terminal residue" evidence="2">
    <location>
        <position position="51"/>
    </location>
</feature>
<keyword evidence="3" id="KW-1185">Reference proteome</keyword>
<dbReference type="SUPFAM" id="SSF54495">
    <property type="entry name" value="UBC-like"/>
    <property type="match status" value="1"/>
</dbReference>
<evidence type="ECO:0000259" key="1">
    <source>
        <dbReference type="PROSITE" id="PS50127"/>
    </source>
</evidence>
<dbReference type="EMBL" id="CAKOAT010580709">
    <property type="protein sequence ID" value="CAH8383223.1"/>
    <property type="molecule type" value="Genomic_DNA"/>
</dbReference>
<protein>
    <recommendedName>
        <fullName evidence="1">UBC core domain-containing protein</fullName>
    </recommendedName>
</protein>